<evidence type="ECO:0000256" key="7">
    <source>
        <dbReference type="ARBA" id="ARBA00023012"/>
    </source>
</evidence>
<dbReference type="InterPro" id="IPR000014">
    <property type="entry name" value="PAS"/>
</dbReference>
<dbReference type="InterPro" id="IPR005467">
    <property type="entry name" value="His_kinase_dom"/>
</dbReference>
<evidence type="ECO:0000256" key="5">
    <source>
        <dbReference type="ARBA" id="ARBA00022777"/>
    </source>
</evidence>
<protein>
    <recommendedName>
        <fullName evidence="2">histidine kinase</fullName>
        <ecNumber evidence="2">2.7.13.3</ecNumber>
    </recommendedName>
</protein>
<dbReference type="SMART" id="SM00387">
    <property type="entry name" value="HATPase_c"/>
    <property type="match status" value="1"/>
</dbReference>
<dbReference type="Pfam" id="PF02518">
    <property type="entry name" value="HATPase_c"/>
    <property type="match status" value="1"/>
</dbReference>
<evidence type="ECO:0000256" key="1">
    <source>
        <dbReference type="ARBA" id="ARBA00000085"/>
    </source>
</evidence>
<feature type="region of interest" description="Disordered" evidence="8">
    <location>
        <begin position="1"/>
        <end position="24"/>
    </location>
</feature>
<feature type="transmembrane region" description="Helical" evidence="9">
    <location>
        <begin position="83"/>
        <end position="101"/>
    </location>
</feature>
<dbReference type="InterPro" id="IPR013656">
    <property type="entry name" value="PAS_4"/>
</dbReference>
<dbReference type="Gene3D" id="3.30.565.10">
    <property type="entry name" value="Histidine kinase-like ATPase, C-terminal domain"/>
    <property type="match status" value="1"/>
</dbReference>
<dbReference type="SUPFAM" id="SSF55785">
    <property type="entry name" value="PYP-like sensor domain (PAS domain)"/>
    <property type="match status" value="1"/>
</dbReference>
<feature type="transmembrane region" description="Helical" evidence="9">
    <location>
        <begin position="108"/>
        <end position="127"/>
    </location>
</feature>
<dbReference type="PROSITE" id="PS50113">
    <property type="entry name" value="PAC"/>
    <property type="match status" value="1"/>
</dbReference>
<dbReference type="AlphaFoldDB" id="A0A250J2Q5"/>
<evidence type="ECO:0000256" key="4">
    <source>
        <dbReference type="ARBA" id="ARBA00022741"/>
    </source>
</evidence>
<feature type="domain" description="Histidine kinase" evidence="10">
    <location>
        <begin position="428"/>
        <end position="636"/>
    </location>
</feature>
<evidence type="ECO:0000256" key="2">
    <source>
        <dbReference type="ARBA" id="ARBA00012438"/>
    </source>
</evidence>
<evidence type="ECO:0000259" key="10">
    <source>
        <dbReference type="PROSITE" id="PS50109"/>
    </source>
</evidence>
<dbReference type="PANTHER" id="PTHR43065">
    <property type="entry name" value="SENSOR HISTIDINE KINASE"/>
    <property type="match status" value="1"/>
</dbReference>
<dbReference type="GO" id="GO:0004673">
    <property type="term" value="F:protein histidine kinase activity"/>
    <property type="evidence" value="ECO:0007669"/>
    <property type="project" value="UniProtKB-EC"/>
</dbReference>
<keyword evidence="7" id="KW-0902">Two-component regulatory system</keyword>
<evidence type="ECO:0000313" key="12">
    <source>
        <dbReference type="EMBL" id="ATB37651.1"/>
    </source>
</evidence>
<reference evidence="12 13" key="1">
    <citation type="submission" date="2017-06" db="EMBL/GenBank/DDBJ databases">
        <title>Sequencing and comparative analysis of myxobacterial genomes.</title>
        <authorList>
            <person name="Rupp O."/>
            <person name="Goesmann A."/>
            <person name="Sogaard-Andersen L."/>
        </authorList>
    </citation>
    <scope>NUCLEOTIDE SEQUENCE [LARGE SCALE GENOMIC DNA]</scope>
    <source>
        <strain evidence="12 13">DSM 52655</strain>
    </source>
</reference>
<dbReference type="InterPro" id="IPR036890">
    <property type="entry name" value="HATPase_C_sf"/>
</dbReference>
<evidence type="ECO:0000256" key="9">
    <source>
        <dbReference type="SAM" id="Phobius"/>
    </source>
</evidence>
<dbReference type="InterPro" id="IPR000700">
    <property type="entry name" value="PAS-assoc_C"/>
</dbReference>
<keyword evidence="6" id="KW-0067">ATP-binding</keyword>
<dbReference type="KEGG" id="cfus:CYFUS_003076"/>
<dbReference type="InterPro" id="IPR003594">
    <property type="entry name" value="HATPase_dom"/>
</dbReference>
<keyword evidence="5" id="KW-0418">Kinase</keyword>
<dbReference type="NCBIfam" id="TIGR00229">
    <property type="entry name" value="sensory_box"/>
    <property type="match status" value="1"/>
</dbReference>
<keyword evidence="9" id="KW-0472">Membrane</keyword>
<feature type="transmembrane region" description="Helical" evidence="9">
    <location>
        <begin position="147"/>
        <end position="173"/>
    </location>
</feature>
<name>A0A250J2Q5_9BACT</name>
<evidence type="ECO:0000259" key="11">
    <source>
        <dbReference type="PROSITE" id="PS50113"/>
    </source>
</evidence>
<accession>A0A250J2Q5</accession>
<dbReference type="PROSITE" id="PS50109">
    <property type="entry name" value="HIS_KIN"/>
    <property type="match status" value="1"/>
</dbReference>
<dbReference type="InterPro" id="IPR035965">
    <property type="entry name" value="PAS-like_dom_sf"/>
</dbReference>
<evidence type="ECO:0000256" key="6">
    <source>
        <dbReference type="ARBA" id="ARBA00022840"/>
    </source>
</evidence>
<dbReference type="Pfam" id="PF08448">
    <property type="entry name" value="PAS_4"/>
    <property type="match status" value="1"/>
</dbReference>
<evidence type="ECO:0000313" key="13">
    <source>
        <dbReference type="Proteomes" id="UP000217257"/>
    </source>
</evidence>
<gene>
    <name evidence="12" type="ORF">CYFUS_003076</name>
</gene>
<dbReference type="EC" id="2.7.13.3" evidence="2"/>
<dbReference type="GO" id="GO:0005524">
    <property type="term" value="F:ATP binding"/>
    <property type="evidence" value="ECO:0007669"/>
    <property type="project" value="UniProtKB-KW"/>
</dbReference>
<proteinExistence type="predicted"/>
<dbReference type="PANTHER" id="PTHR43065:SF46">
    <property type="entry name" value="C4-DICARBOXYLATE TRANSPORT SENSOR PROTEIN DCTB"/>
    <property type="match status" value="1"/>
</dbReference>
<dbReference type="SUPFAM" id="SSF55874">
    <property type="entry name" value="ATPase domain of HSP90 chaperone/DNA topoisomerase II/histidine kinase"/>
    <property type="match status" value="1"/>
</dbReference>
<dbReference type="PRINTS" id="PR00344">
    <property type="entry name" value="BCTRLSENSOR"/>
</dbReference>
<dbReference type="Gene3D" id="3.30.450.20">
    <property type="entry name" value="PAS domain"/>
    <property type="match status" value="1"/>
</dbReference>
<keyword evidence="9" id="KW-1133">Transmembrane helix</keyword>
<comment type="catalytic activity">
    <reaction evidence="1">
        <text>ATP + protein L-histidine = ADP + protein N-phospho-L-histidine.</text>
        <dbReference type="EC" id="2.7.13.3"/>
    </reaction>
</comment>
<dbReference type="InterPro" id="IPR004358">
    <property type="entry name" value="Sig_transdc_His_kin-like_C"/>
</dbReference>
<keyword evidence="4" id="KW-0547">Nucleotide-binding</keyword>
<feature type="transmembrane region" description="Helical" evidence="9">
    <location>
        <begin position="185"/>
        <end position="207"/>
    </location>
</feature>
<evidence type="ECO:0000256" key="8">
    <source>
        <dbReference type="SAM" id="MobiDB-lite"/>
    </source>
</evidence>
<feature type="transmembrane region" description="Helical" evidence="9">
    <location>
        <begin position="56"/>
        <end position="77"/>
    </location>
</feature>
<dbReference type="EMBL" id="CP022098">
    <property type="protein sequence ID" value="ATB37651.1"/>
    <property type="molecule type" value="Genomic_DNA"/>
</dbReference>
<dbReference type="Proteomes" id="UP000217257">
    <property type="component" value="Chromosome"/>
</dbReference>
<dbReference type="GO" id="GO:0000160">
    <property type="term" value="P:phosphorelay signal transduction system"/>
    <property type="evidence" value="ECO:0007669"/>
    <property type="project" value="UniProtKB-KW"/>
</dbReference>
<sequence length="648" mass="71048">MANLPMPETLPSAHPPPEPREEASAPPMLRSWLWEQLDSMLSESLRRAEPSELIRYRIMVGAACFFSLINGVFLLRSFSQGNFPYAAILASFGYVGTLVLARRGRTPIAPAMVLLATLTLGLVITTFTSRKPTGGDHAVNMLLPVLAVYLVGPRLGLSITLALFVTLGLIHPYYRSQVGIDPSTLTLSGLWFSHVFAGISSLGVWALSSLHSTARDAAQATIERTVRELRDSQSKLNSVFESTDDIVVSIDSQARLLTANSAARFIYEHRGGIVLEPGMPLFQHEAPEIRKAWDARLVQVLQGQRLRFEQTYQDQQGLLVLDTSVHPIVEEGGRVVGMTIFGRDVTARRQAEARLGEMHRTLVDVSRQAGMAEVATGVLHNVGNTLNSVNISTSLVIDQLRKSRVTSLARVATLLREHLADLPAFFARDAQGQQLPPFLIALSAQLQEERAAMLREMYSLGESVEHINSIVSMQQKHARAAGAVEHVAVPQLIDEALRLHAVSFDRQRIQVECDYAEVPPIFVDRHKLLQILINLVSNARHALVASPKTDKRMGIHVRRAPDPGHLHIEVTDNGVGIAPENLGRMFSQGFTTKKMGHGFGLHISALAAAEMKGRLSCSSPGLEQGATFLLDLPMQTEVPPVQEDAEPS</sequence>
<evidence type="ECO:0000256" key="3">
    <source>
        <dbReference type="ARBA" id="ARBA00022679"/>
    </source>
</evidence>
<feature type="domain" description="PAC" evidence="11">
    <location>
        <begin position="302"/>
        <end position="357"/>
    </location>
</feature>
<keyword evidence="3" id="KW-0808">Transferase</keyword>
<organism evidence="12 13">
    <name type="scientific">Cystobacter fuscus</name>
    <dbReference type="NCBI Taxonomy" id="43"/>
    <lineage>
        <taxon>Bacteria</taxon>
        <taxon>Pseudomonadati</taxon>
        <taxon>Myxococcota</taxon>
        <taxon>Myxococcia</taxon>
        <taxon>Myxococcales</taxon>
        <taxon>Cystobacterineae</taxon>
        <taxon>Archangiaceae</taxon>
        <taxon>Cystobacter</taxon>
    </lineage>
</organism>
<keyword evidence="9" id="KW-0812">Transmembrane</keyword>